<evidence type="ECO:0000313" key="2">
    <source>
        <dbReference type="Proteomes" id="UP000634136"/>
    </source>
</evidence>
<gene>
    <name evidence="1" type="ORF">G2W53_033781</name>
</gene>
<reference evidence="1" key="1">
    <citation type="submission" date="2020-09" db="EMBL/GenBank/DDBJ databases">
        <title>Genome-Enabled Discovery of Anthraquinone Biosynthesis in Senna tora.</title>
        <authorList>
            <person name="Kang S.-H."/>
            <person name="Pandey R.P."/>
            <person name="Lee C.-M."/>
            <person name="Sim J.-S."/>
            <person name="Jeong J.-T."/>
            <person name="Choi B.-S."/>
            <person name="Jung M."/>
            <person name="Ginzburg D."/>
            <person name="Zhao K."/>
            <person name="Won S.Y."/>
            <person name="Oh T.-J."/>
            <person name="Yu Y."/>
            <person name="Kim N.-H."/>
            <person name="Lee O.R."/>
            <person name="Lee T.-H."/>
            <person name="Bashyal P."/>
            <person name="Kim T.-S."/>
            <person name="Lee W.-H."/>
            <person name="Kawkins C."/>
            <person name="Kim C.-K."/>
            <person name="Kim J.S."/>
            <person name="Ahn B.O."/>
            <person name="Rhee S.Y."/>
            <person name="Sohng J.K."/>
        </authorList>
    </citation>
    <scope>NUCLEOTIDE SEQUENCE</scope>
    <source>
        <tissue evidence="1">Leaf</tissue>
    </source>
</reference>
<proteinExistence type="predicted"/>
<dbReference type="AlphaFoldDB" id="A0A834T189"/>
<evidence type="ECO:0000313" key="1">
    <source>
        <dbReference type="EMBL" id="KAF7812805.1"/>
    </source>
</evidence>
<comment type="caution">
    <text evidence="1">The sequence shown here is derived from an EMBL/GenBank/DDBJ whole genome shotgun (WGS) entry which is preliminary data.</text>
</comment>
<dbReference type="Proteomes" id="UP000634136">
    <property type="component" value="Unassembled WGS sequence"/>
</dbReference>
<sequence length="35" mass="3974">MGYNFEIHYKPGVENKAADALSRQGEKLELKAFSM</sequence>
<name>A0A834T189_9FABA</name>
<accession>A0A834T189</accession>
<keyword evidence="2" id="KW-1185">Reference proteome</keyword>
<protein>
    <submittedName>
        <fullName evidence="1">Putative mitochondrial protein</fullName>
    </submittedName>
</protein>
<organism evidence="1 2">
    <name type="scientific">Senna tora</name>
    <dbReference type="NCBI Taxonomy" id="362788"/>
    <lineage>
        <taxon>Eukaryota</taxon>
        <taxon>Viridiplantae</taxon>
        <taxon>Streptophyta</taxon>
        <taxon>Embryophyta</taxon>
        <taxon>Tracheophyta</taxon>
        <taxon>Spermatophyta</taxon>
        <taxon>Magnoliopsida</taxon>
        <taxon>eudicotyledons</taxon>
        <taxon>Gunneridae</taxon>
        <taxon>Pentapetalae</taxon>
        <taxon>rosids</taxon>
        <taxon>fabids</taxon>
        <taxon>Fabales</taxon>
        <taxon>Fabaceae</taxon>
        <taxon>Caesalpinioideae</taxon>
        <taxon>Cassia clade</taxon>
        <taxon>Senna</taxon>
    </lineage>
</organism>
<dbReference type="OrthoDB" id="1751703at2759"/>
<dbReference type="EMBL" id="JAAIUW010000010">
    <property type="protein sequence ID" value="KAF7812805.1"/>
    <property type="molecule type" value="Genomic_DNA"/>
</dbReference>